<dbReference type="Proteomes" id="UP001145114">
    <property type="component" value="Unassembled WGS sequence"/>
</dbReference>
<dbReference type="EMBL" id="JAMZIH010005822">
    <property type="protein sequence ID" value="KAJ1674606.1"/>
    <property type="molecule type" value="Genomic_DNA"/>
</dbReference>
<sequence length="205" mass="22542">MPPFSASSLLRPKFDIVLASAWLSKQSAFGYLSRYQQRLKQAQDRGKGPLDLNNPDEIQSKAGPFQLPVNVQVVPVYGVHNESLEDPAKEEQRGATGLYHPLAAVNAGEDSLFHTRRYNNLIAAIADGVGGWRDSGIDPSLFSRSLTAYSKHAADEMFLLHESDPVDPQEVMRKAYSRMLVDKLPIAGSSTELVLSFSLATGELR</sequence>
<name>A0ACC1HGZ8_9FUNG</name>
<dbReference type="EC" id="3.1.3.16" evidence="1"/>
<proteinExistence type="predicted"/>
<evidence type="ECO:0000313" key="2">
    <source>
        <dbReference type="Proteomes" id="UP001145114"/>
    </source>
</evidence>
<keyword evidence="1" id="KW-0378">Hydrolase</keyword>
<keyword evidence="2" id="KW-1185">Reference proteome</keyword>
<comment type="caution">
    <text evidence="1">The sequence shown here is derived from an EMBL/GenBank/DDBJ whole genome shotgun (WGS) entry which is preliminary data.</text>
</comment>
<protein>
    <submittedName>
        <fullName evidence="1">Protein phosphatase 2C 7</fullName>
        <ecNumber evidence="1">3.1.3.16</ecNumber>
    </submittedName>
</protein>
<reference evidence="1" key="1">
    <citation type="submission" date="2022-06" db="EMBL/GenBank/DDBJ databases">
        <title>Phylogenomic reconstructions and comparative analyses of Kickxellomycotina fungi.</title>
        <authorList>
            <person name="Reynolds N.K."/>
            <person name="Stajich J.E."/>
            <person name="Barry K."/>
            <person name="Grigoriev I.V."/>
            <person name="Crous P."/>
            <person name="Smith M.E."/>
        </authorList>
    </citation>
    <scope>NUCLEOTIDE SEQUENCE</scope>
    <source>
        <strain evidence="1">RSA 2271</strain>
    </source>
</reference>
<evidence type="ECO:0000313" key="1">
    <source>
        <dbReference type="EMBL" id="KAJ1674606.1"/>
    </source>
</evidence>
<accession>A0ACC1HGZ8</accession>
<gene>
    <name evidence="1" type="primary">PTC7</name>
    <name evidence="1" type="ORF">EV182_002930</name>
</gene>
<organism evidence="1 2">
    <name type="scientific">Spiromyces aspiralis</name>
    <dbReference type="NCBI Taxonomy" id="68401"/>
    <lineage>
        <taxon>Eukaryota</taxon>
        <taxon>Fungi</taxon>
        <taxon>Fungi incertae sedis</taxon>
        <taxon>Zoopagomycota</taxon>
        <taxon>Kickxellomycotina</taxon>
        <taxon>Kickxellomycetes</taxon>
        <taxon>Kickxellales</taxon>
        <taxon>Kickxellaceae</taxon>
        <taxon>Spiromyces</taxon>
    </lineage>
</organism>
<feature type="non-terminal residue" evidence="1">
    <location>
        <position position="205"/>
    </location>
</feature>